<name>A0AAX6HLN2_IRIPA</name>
<dbReference type="AlphaFoldDB" id="A0AAX6HLN2"/>
<comment type="caution">
    <text evidence="1">The sequence shown here is derived from an EMBL/GenBank/DDBJ whole genome shotgun (WGS) entry which is preliminary data.</text>
</comment>
<keyword evidence="2" id="KW-1185">Reference proteome</keyword>
<gene>
    <name evidence="1" type="ORF">M6B38_305785</name>
</gene>
<organism evidence="1 2">
    <name type="scientific">Iris pallida</name>
    <name type="common">Sweet iris</name>
    <dbReference type="NCBI Taxonomy" id="29817"/>
    <lineage>
        <taxon>Eukaryota</taxon>
        <taxon>Viridiplantae</taxon>
        <taxon>Streptophyta</taxon>
        <taxon>Embryophyta</taxon>
        <taxon>Tracheophyta</taxon>
        <taxon>Spermatophyta</taxon>
        <taxon>Magnoliopsida</taxon>
        <taxon>Liliopsida</taxon>
        <taxon>Asparagales</taxon>
        <taxon>Iridaceae</taxon>
        <taxon>Iridoideae</taxon>
        <taxon>Irideae</taxon>
        <taxon>Iris</taxon>
    </lineage>
</organism>
<evidence type="ECO:0000313" key="2">
    <source>
        <dbReference type="Proteomes" id="UP001140949"/>
    </source>
</evidence>
<reference evidence="1" key="1">
    <citation type="journal article" date="2023" name="GigaByte">
        <title>Genome assembly of the bearded iris, Iris pallida Lam.</title>
        <authorList>
            <person name="Bruccoleri R.E."/>
            <person name="Oakeley E.J."/>
            <person name="Faust A.M.E."/>
            <person name="Altorfer M."/>
            <person name="Dessus-Babus S."/>
            <person name="Burckhardt D."/>
            <person name="Oertli M."/>
            <person name="Naumann U."/>
            <person name="Petersen F."/>
            <person name="Wong J."/>
        </authorList>
    </citation>
    <scope>NUCLEOTIDE SEQUENCE</scope>
    <source>
        <strain evidence="1">GSM-AAB239-AS_SAM_17_03QT</strain>
    </source>
</reference>
<dbReference type="EMBL" id="JANAVB010008400">
    <property type="protein sequence ID" value="KAJ6841682.1"/>
    <property type="molecule type" value="Genomic_DNA"/>
</dbReference>
<dbReference type="Proteomes" id="UP001140949">
    <property type="component" value="Unassembled WGS sequence"/>
</dbReference>
<accession>A0AAX6HLN2</accession>
<proteinExistence type="predicted"/>
<reference evidence="1" key="2">
    <citation type="submission" date="2023-04" db="EMBL/GenBank/DDBJ databases">
        <authorList>
            <person name="Bruccoleri R.E."/>
            <person name="Oakeley E.J."/>
            <person name="Faust A.-M."/>
            <person name="Dessus-Babus S."/>
            <person name="Altorfer M."/>
            <person name="Burckhardt D."/>
            <person name="Oertli M."/>
            <person name="Naumann U."/>
            <person name="Petersen F."/>
            <person name="Wong J."/>
        </authorList>
    </citation>
    <scope>NUCLEOTIDE SEQUENCE</scope>
    <source>
        <strain evidence="1">GSM-AAB239-AS_SAM_17_03QT</strain>
        <tissue evidence="1">Leaf</tissue>
    </source>
</reference>
<evidence type="ECO:0000313" key="1">
    <source>
        <dbReference type="EMBL" id="KAJ6841682.1"/>
    </source>
</evidence>
<sequence>MVFDEMPNPFLLSILNTGTVVSNSGTRLLHSLFRYGISFKIFGL</sequence>
<protein>
    <submittedName>
        <fullName evidence="1">Uncharacterized protein</fullName>
    </submittedName>
</protein>